<protein>
    <submittedName>
        <fullName evidence="2">Uncharacterized protein</fullName>
    </submittedName>
</protein>
<comment type="caution">
    <text evidence="2">The sequence shown here is derived from an EMBL/GenBank/DDBJ whole genome shotgun (WGS) entry which is preliminary data.</text>
</comment>
<name>A0A444WEW8_9FLAO</name>
<dbReference type="AlphaFoldDB" id="A0A444WEW8"/>
<dbReference type="RefSeq" id="WP_129750134.1">
    <property type="nucleotide sequence ID" value="NZ_JUIW01000003.1"/>
</dbReference>
<keyword evidence="3" id="KW-1185">Reference proteome</keyword>
<accession>A0A444WEW8</accession>
<evidence type="ECO:0000256" key="1">
    <source>
        <dbReference type="SAM" id="Phobius"/>
    </source>
</evidence>
<feature type="transmembrane region" description="Helical" evidence="1">
    <location>
        <begin position="21"/>
        <end position="43"/>
    </location>
</feature>
<gene>
    <name evidence="2" type="ORF">NU09_0977</name>
</gene>
<dbReference type="Proteomes" id="UP000289775">
    <property type="component" value="Unassembled WGS sequence"/>
</dbReference>
<keyword evidence="1" id="KW-0812">Transmembrane</keyword>
<feature type="transmembrane region" description="Helical" evidence="1">
    <location>
        <begin position="86"/>
        <end position="108"/>
    </location>
</feature>
<sequence>MQNLLNEEEFIQPKAYNPWRWFFLCYGIEISIVFLFNMILFFFGQPDMTLNISTIALYICIGSIFLLPFVITFGKKKNIYKTQYKTILLAVMLGVYCSYFFSILWRLTMGFINGMNKDSLTSIIDEKIFMGVLFMTLYGIVSFLLCLPILIYLRKKKQKQIITA</sequence>
<feature type="transmembrane region" description="Helical" evidence="1">
    <location>
        <begin position="55"/>
        <end position="74"/>
    </location>
</feature>
<evidence type="ECO:0000313" key="3">
    <source>
        <dbReference type="Proteomes" id="UP000289775"/>
    </source>
</evidence>
<keyword evidence="1" id="KW-0472">Membrane</keyword>
<feature type="transmembrane region" description="Helical" evidence="1">
    <location>
        <begin position="128"/>
        <end position="153"/>
    </location>
</feature>
<evidence type="ECO:0000313" key="2">
    <source>
        <dbReference type="EMBL" id="RYJ44367.1"/>
    </source>
</evidence>
<organism evidence="2 3">
    <name type="scientific">Flavobacterium beibuense</name>
    <dbReference type="NCBI Taxonomy" id="657326"/>
    <lineage>
        <taxon>Bacteria</taxon>
        <taxon>Pseudomonadati</taxon>
        <taxon>Bacteroidota</taxon>
        <taxon>Flavobacteriia</taxon>
        <taxon>Flavobacteriales</taxon>
        <taxon>Flavobacteriaceae</taxon>
        <taxon>Flavobacterium</taxon>
    </lineage>
</organism>
<keyword evidence="1" id="KW-1133">Transmembrane helix</keyword>
<proteinExistence type="predicted"/>
<reference evidence="2 3" key="1">
    <citation type="submission" date="2014-12" db="EMBL/GenBank/DDBJ databases">
        <title>Genome sequence of Flavobacterium beibuense RSKm HC5.</title>
        <authorList>
            <person name="Kim J.F."/>
            <person name="Song J.Y."/>
            <person name="Kwak M.-J."/>
            <person name="Lee S.-W."/>
        </authorList>
    </citation>
    <scope>NUCLEOTIDE SEQUENCE [LARGE SCALE GENOMIC DNA]</scope>
    <source>
        <strain evidence="2 3">RSKm HC5</strain>
    </source>
</reference>
<dbReference type="OrthoDB" id="1377498at2"/>
<dbReference type="EMBL" id="JUIW01000003">
    <property type="protein sequence ID" value="RYJ44367.1"/>
    <property type="molecule type" value="Genomic_DNA"/>
</dbReference>